<gene>
    <name evidence="1" type="ORF">L195_g054616</name>
</gene>
<name>A0A2K3KH44_TRIPR</name>
<protein>
    <submittedName>
        <fullName evidence="1">Uncharacterized protein</fullName>
    </submittedName>
</protein>
<comment type="caution">
    <text evidence="1">The sequence shown here is derived from an EMBL/GenBank/DDBJ whole genome shotgun (WGS) entry which is preliminary data.</text>
</comment>
<dbReference type="EMBL" id="ASHM01096125">
    <property type="protein sequence ID" value="PNX65593.1"/>
    <property type="molecule type" value="Genomic_DNA"/>
</dbReference>
<dbReference type="AlphaFoldDB" id="A0A2K3KH44"/>
<evidence type="ECO:0000313" key="2">
    <source>
        <dbReference type="Proteomes" id="UP000236291"/>
    </source>
</evidence>
<feature type="non-terminal residue" evidence="1">
    <location>
        <position position="1"/>
    </location>
</feature>
<dbReference type="Proteomes" id="UP000236291">
    <property type="component" value="Unassembled WGS sequence"/>
</dbReference>
<reference evidence="1 2" key="2">
    <citation type="journal article" date="2017" name="Front. Plant Sci.">
        <title>Gene Classification and Mining of Molecular Markers Useful in Red Clover (Trifolium pratense) Breeding.</title>
        <authorList>
            <person name="Istvanek J."/>
            <person name="Dluhosova J."/>
            <person name="Dluhos P."/>
            <person name="Patkova L."/>
            <person name="Nedelnik J."/>
            <person name="Repkova J."/>
        </authorList>
    </citation>
    <scope>NUCLEOTIDE SEQUENCE [LARGE SCALE GENOMIC DNA]</scope>
    <source>
        <strain evidence="2">cv. Tatra</strain>
        <tissue evidence="1">Young leaves</tissue>
    </source>
</reference>
<organism evidence="1 2">
    <name type="scientific">Trifolium pratense</name>
    <name type="common">Red clover</name>
    <dbReference type="NCBI Taxonomy" id="57577"/>
    <lineage>
        <taxon>Eukaryota</taxon>
        <taxon>Viridiplantae</taxon>
        <taxon>Streptophyta</taxon>
        <taxon>Embryophyta</taxon>
        <taxon>Tracheophyta</taxon>
        <taxon>Spermatophyta</taxon>
        <taxon>Magnoliopsida</taxon>
        <taxon>eudicotyledons</taxon>
        <taxon>Gunneridae</taxon>
        <taxon>Pentapetalae</taxon>
        <taxon>rosids</taxon>
        <taxon>fabids</taxon>
        <taxon>Fabales</taxon>
        <taxon>Fabaceae</taxon>
        <taxon>Papilionoideae</taxon>
        <taxon>50 kb inversion clade</taxon>
        <taxon>NPAAA clade</taxon>
        <taxon>Hologalegina</taxon>
        <taxon>IRL clade</taxon>
        <taxon>Trifolieae</taxon>
        <taxon>Trifolium</taxon>
    </lineage>
</organism>
<accession>A0A2K3KH44</accession>
<evidence type="ECO:0000313" key="1">
    <source>
        <dbReference type="EMBL" id="PNX65593.1"/>
    </source>
</evidence>
<proteinExistence type="predicted"/>
<reference evidence="1 2" key="1">
    <citation type="journal article" date="2014" name="Am. J. Bot.">
        <title>Genome assembly and annotation for red clover (Trifolium pratense; Fabaceae).</title>
        <authorList>
            <person name="Istvanek J."/>
            <person name="Jaros M."/>
            <person name="Krenek A."/>
            <person name="Repkova J."/>
        </authorList>
    </citation>
    <scope>NUCLEOTIDE SEQUENCE [LARGE SCALE GENOMIC DNA]</scope>
    <source>
        <strain evidence="2">cv. Tatra</strain>
        <tissue evidence="1">Young leaves</tissue>
    </source>
</reference>
<sequence>GLERKIWVVVEDEDHRSLGLKKMKMKEGLMNFE</sequence>